<protein>
    <submittedName>
        <fullName evidence="1">Uncharacterized protein</fullName>
    </submittedName>
</protein>
<reference evidence="1 2" key="1">
    <citation type="submission" date="2015-05" db="EMBL/GenBank/DDBJ databases">
        <title>Critical biogeochemical functions in the subsurface are associated with bacteria from new phyla and little studied lineages.</title>
        <authorList>
            <person name="Hug L.A."/>
            <person name="Thomas B.C."/>
            <person name="Sharon I."/>
            <person name="Brown C.T."/>
            <person name="Sharma R."/>
            <person name="Hettich R.L."/>
            <person name="Wilkins M.J."/>
            <person name="Williams K.H."/>
            <person name="Singh A."/>
            <person name="Banfield J.F."/>
        </authorList>
    </citation>
    <scope>NUCLEOTIDE SEQUENCE [LARGE SCALE GENOMIC DNA]</scope>
    <source>
        <strain evidence="1">CSP1-7</strain>
    </source>
</reference>
<accession>A0A0T5ZXM5</accession>
<proteinExistence type="predicted"/>
<dbReference type="EMBL" id="LDXK01000002">
    <property type="protein sequence ID" value="KRT67538.1"/>
    <property type="molecule type" value="Genomic_DNA"/>
</dbReference>
<dbReference type="Proteomes" id="UP000051297">
    <property type="component" value="Unassembled WGS sequence"/>
</dbReference>
<sequence>MSFLYQGTVIQEAPKSTWGPLDLNVSKRWSTTQVPFGPVSLIQGWIHHSGGFLREASFFVPIDTKVFSLELEGEPANPRFVLVDGEGHRFKEARTL</sequence>
<dbReference type="STRING" id="1576480.XU08_C0002G0091"/>
<organism evidence="1 2">
    <name type="scientific">candidate division WWE3 bacterium CSP1-7</name>
    <dbReference type="NCBI Taxonomy" id="1576480"/>
    <lineage>
        <taxon>Bacteria</taxon>
        <taxon>Katanobacteria</taxon>
    </lineage>
</organism>
<gene>
    <name evidence="1" type="ORF">XU08_C0002G0091</name>
</gene>
<comment type="caution">
    <text evidence="1">The sequence shown here is derived from an EMBL/GenBank/DDBJ whole genome shotgun (WGS) entry which is preliminary data.</text>
</comment>
<dbReference type="AlphaFoldDB" id="A0A0T5ZXM5"/>
<evidence type="ECO:0000313" key="1">
    <source>
        <dbReference type="EMBL" id="KRT67538.1"/>
    </source>
</evidence>
<evidence type="ECO:0000313" key="2">
    <source>
        <dbReference type="Proteomes" id="UP000051297"/>
    </source>
</evidence>
<name>A0A0T5ZXM5_UNCKA</name>